<dbReference type="EMBL" id="FR904312">
    <property type="protein sequence ID" value="CDQ58835.1"/>
    <property type="molecule type" value="Genomic_DNA"/>
</dbReference>
<proteinExistence type="predicted"/>
<sequence length="74" mass="8403">MSITMGDDELKDKLQHCFASTDWNMFWDSSDGIEEYTTSVTGFINKCIEDVVPTVTVRTYPNQKPWITGNIPPS</sequence>
<accession>A0A060W2Q3</accession>
<dbReference type="PaxDb" id="8022-A0A060W2Q3"/>
<dbReference type="STRING" id="8022.A0A060W2Q3"/>
<dbReference type="AlphaFoldDB" id="A0A060W2Q3"/>
<reference evidence="1" key="1">
    <citation type="journal article" date="2014" name="Nat. Commun.">
        <title>The rainbow trout genome provides novel insights into evolution after whole-genome duplication in vertebrates.</title>
        <authorList>
            <person name="Berthelot C."/>
            <person name="Brunet F."/>
            <person name="Chalopin D."/>
            <person name="Juanchich A."/>
            <person name="Bernard M."/>
            <person name="Noel B."/>
            <person name="Bento P."/>
            <person name="Da Silva C."/>
            <person name="Labadie K."/>
            <person name="Alberti A."/>
            <person name="Aury J.M."/>
            <person name="Louis A."/>
            <person name="Dehais P."/>
            <person name="Bardou P."/>
            <person name="Montfort J."/>
            <person name="Klopp C."/>
            <person name="Cabau C."/>
            <person name="Gaspin C."/>
            <person name="Thorgaard G.H."/>
            <person name="Boussaha M."/>
            <person name="Quillet E."/>
            <person name="Guyomard R."/>
            <person name="Galiana D."/>
            <person name="Bobe J."/>
            <person name="Volff J.N."/>
            <person name="Genet C."/>
            <person name="Wincker P."/>
            <person name="Jaillon O."/>
            <person name="Roest Crollius H."/>
            <person name="Guiguen Y."/>
        </authorList>
    </citation>
    <scope>NUCLEOTIDE SEQUENCE [LARGE SCALE GENOMIC DNA]</scope>
</reference>
<dbReference type="Proteomes" id="UP000193380">
    <property type="component" value="Unassembled WGS sequence"/>
</dbReference>
<evidence type="ECO:0000313" key="2">
    <source>
        <dbReference type="Proteomes" id="UP000193380"/>
    </source>
</evidence>
<evidence type="ECO:0000313" key="1">
    <source>
        <dbReference type="EMBL" id="CDQ58835.1"/>
    </source>
</evidence>
<gene>
    <name evidence="1" type="ORF">GSONMT00078576001</name>
</gene>
<name>A0A060W2Q3_ONCMY</name>
<reference evidence="1" key="2">
    <citation type="submission" date="2014-03" db="EMBL/GenBank/DDBJ databases">
        <authorList>
            <person name="Genoscope - CEA"/>
        </authorList>
    </citation>
    <scope>NUCLEOTIDE SEQUENCE</scope>
</reference>
<organism evidence="1 2">
    <name type="scientific">Oncorhynchus mykiss</name>
    <name type="common">Rainbow trout</name>
    <name type="synonym">Salmo gairdneri</name>
    <dbReference type="NCBI Taxonomy" id="8022"/>
    <lineage>
        <taxon>Eukaryota</taxon>
        <taxon>Metazoa</taxon>
        <taxon>Chordata</taxon>
        <taxon>Craniata</taxon>
        <taxon>Vertebrata</taxon>
        <taxon>Euteleostomi</taxon>
        <taxon>Actinopterygii</taxon>
        <taxon>Neopterygii</taxon>
        <taxon>Teleostei</taxon>
        <taxon>Protacanthopterygii</taxon>
        <taxon>Salmoniformes</taxon>
        <taxon>Salmonidae</taxon>
        <taxon>Salmoninae</taxon>
        <taxon>Oncorhynchus</taxon>
    </lineage>
</organism>
<protein>
    <submittedName>
        <fullName evidence="1">Uncharacterized protein</fullName>
    </submittedName>
</protein>